<dbReference type="HOGENOM" id="CLU_2929726_0_0_1"/>
<dbReference type="GO" id="GO:0006265">
    <property type="term" value="P:DNA topological change"/>
    <property type="evidence" value="ECO:0007669"/>
    <property type="project" value="InterPro"/>
</dbReference>
<gene>
    <name evidence="3" type="ORF">SELMODRAFT_136971</name>
</gene>
<feature type="domain" description="DNA topoisomerase I catalytic core eukaryotic-type" evidence="2">
    <location>
        <begin position="1"/>
        <end position="63"/>
    </location>
</feature>
<dbReference type="Gramene" id="EFJ05591">
    <property type="protein sequence ID" value="EFJ05591"/>
    <property type="gene ID" value="SELMODRAFT_136971"/>
</dbReference>
<evidence type="ECO:0000256" key="1">
    <source>
        <dbReference type="PROSITE-ProRule" id="PRU01382"/>
    </source>
</evidence>
<name>D8TCT7_SELML</name>
<keyword evidence="1" id="KW-0238">DNA-binding</keyword>
<dbReference type="EMBL" id="GL377719">
    <property type="protein sequence ID" value="EFJ05591.1"/>
    <property type="molecule type" value="Genomic_DNA"/>
</dbReference>
<dbReference type="PANTHER" id="PTHR10290:SF3">
    <property type="entry name" value="DNA TOPOISOMERASE 1"/>
    <property type="match status" value="1"/>
</dbReference>
<dbReference type="Pfam" id="PF01028">
    <property type="entry name" value="Topoisom_I"/>
    <property type="match status" value="1"/>
</dbReference>
<dbReference type="AlphaFoldDB" id="D8TCT7"/>
<dbReference type="Proteomes" id="UP000001514">
    <property type="component" value="Unassembled WGS sequence"/>
</dbReference>
<dbReference type="InterPro" id="IPR011010">
    <property type="entry name" value="DNA_brk_join_enz"/>
</dbReference>
<dbReference type="Gene3D" id="3.90.15.10">
    <property type="entry name" value="Topoisomerase I, Chain A, domain 3"/>
    <property type="match status" value="1"/>
</dbReference>
<evidence type="ECO:0000313" key="3">
    <source>
        <dbReference type="EMBL" id="EFJ05591.1"/>
    </source>
</evidence>
<comment type="caution">
    <text evidence="1">Lacks conserved residue(s) required for the propagation of feature annotation.</text>
</comment>
<evidence type="ECO:0000259" key="2">
    <source>
        <dbReference type="Pfam" id="PF01028"/>
    </source>
</evidence>
<feature type="non-terminal residue" evidence="3">
    <location>
        <position position="1"/>
    </location>
</feature>
<evidence type="ECO:0000313" key="4">
    <source>
        <dbReference type="Proteomes" id="UP000001514"/>
    </source>
</evidence>
<proteinExistence type="predicted"/>
<dbReference type="KEGG" id="smo:SELMODRAFT_136971"/>
<dbReference type="STRING" id="88036.D8TCT7"/>
<dbReference type="PROSITE" id="PS52038">
    <property type="entry name" value="TOPO_IB_2"/>
    <property type="match status" value="1"/>
</dbReference>
<dbReference type="SUPFAM" id="SSF56349">
    <property type="entry name" value="DNA breaking-rejoining enzymes"/>
    <property type="match status" value="1"/>
</dbReference>
<reference evidence="3 4" key="1">
    <citation type="journal article" date="2011" name="Science">
        <title>The Selaginella genome identifies genetic changes associated with the evolution of vascular plants.</title>
        <authorList>
            <person name="Banks J.A."/>
            <person name="Nishiyama T."/>
            <person name="Hasebe M."/>
            <person name="Bowman J.L."/>
            <person name="Gribskov M."/>
            <person name="dePamphilis C."/>
            <person name="Albert V.A."/>
            <person name="Aono N."/>
            <person name="Aoyama T."/>
            <person name="Ambrose B.A."/>
            <person name="Ashton N.W."/>
            <person name="Axtell M.J."/>
            <person name="Barker E."/>
            <person name="Barker M.S."/>
            <person name="Bennetzen J.L."/>
            <person name="Bonawitz N.D."/>
            <person name="Chapple C."/>
            <person name="Cheng C."/>
            <person name="Correa L.G."/>
            <person name="Dacre M."/>
            <person name="DeBarry J."/>
            <person name="Dreyer I."/>
            <person name="Elias M."/>
            <person name="Engstrom E.M."/>
            <person name="Estelle M."/>
            <person name="Feng L."/>
            <person name="Finet C."/>
            <person name="Floyd S.K."/>
            <person name="Frommer W.B."/>
            <person name="Fujita T."/>
            <person name="Gramzow L."/>
            <person name="Gutensohn M."/>
            <person name="Harholt J."/>
            <person name="Hattori M."/>
            <person name="Heyl A."/>
            <person name="Hirai T."/>
            <person name="Hiwatashi Y."/>
            <person name="Ishikawa M."/>
            <person name="Iwata M."/>
            <person name="Karol K.G."/>
            <person name="Koehler B."/>
            <person name="Kolukisaoglu U."/>
            <person name="Kubo M."/>
            <person name="Kurata T."/>
            <person name="Lalonde S."/>
            <person name="Li K."/>
            <person name="Li Y."/>
            <person name="Litt A."/>
            <person name="Lyons E."/>
            <person name="Manning G."/>
            <person name="Maruyama T."/>
            <person name="Michael T.P."/>
            <person name="Mikami K."/>
            <person name="Miyazaki S."/>
            <person name="Morinaga S."/>
            <person name="Murata T."/>
            <person name="Mueller-Roeber B."/>
            <person name="Nelson D.R."/>
            <person name="Obara M."/>
            <person name="Oguri Y."/>
            <person name="Olmstead R.G."/>
            <person name="Onodera N."/>
            <person name="Petersen B.L."/>
            <person name="Pils B."/>
            <person name="Prigge M."/>
            <person name="Rensing S.A."/>
            <person name="Riano-Pachon D.M."/>
            <person name="Roberts A.W."/>
            <person name="Sato Y."/>
            <person name="Scheller H.V."/>
            <person name="Schulz B."/>
            <person name="Schulz C."/>
            <person name="Shakirov E.V."/>
            <person name="Shibagaki N."/>
            <person name="Shinohara N."/>
            <person name="Shippen D.E."/>
            <person name="Soerensen I."/>
            <person name="Sotooka R."/>
            <person name="Sugimoto N."/>
            <person name="Sugita M."/>
            <person name="Sumikawa N."/>
            <person name="Tanurdzic M."/>
            <person name="Theissen G."/>
            <person name="Ulvskov P."/>
            <person name="Wakazuki S."/>
            <person name="Weng J.K."/>
            <person name="Willats W.W."/>
            <person name="Wipf D."/>
            <person name="Wolf P.G."/>
            <person name="Yang L."/>
            <person name="Zimmer A.D."/>
            <person name="Zhu Q."/>
            <person name="Mitros T."/>
            <person name="Hellsten U."/>
            <person name="Loque D."/>
            <person name="Otillar R."/>
            <person name="Salamov A."/>
            <person name="Schmutz J."/>
            <person name="Shapiro H."/>
            <person name="Lindquist E."/>
            <person name="Lucas S."/>
            <person name="Rokhsar D."/>
            <person name="Grigoriev I.V."/>
        </authorList>
    </citation>
    <scope>NUCLEOTIDE SEQUENCE [LARGE SCALE GENOMIC DNA]</scope>
</reference>
<dbReference type="InterPro" id="IPR014711">
    <property type="entry name" value="TopoI_cat_a-hlx-sub_euk"/>
</dbReference>
<dbReference type="InterPro" id="IPR051062">
    <property type="entry name" value="Topoisomerase_IB"/>
</dbReference>
<dbReference type="InterPro" id="IPR013500">
    <property type="entry name" value="TopoI_cat_euk"/>
</dbReference>
<dbReference type="InParanoid" id="D8TCT7"/>
<protein>
    <recommendedName>
        <fullName evidence="2">DNA topoisomerase I catalytic core eukaryotic-type domain-containing protein</fullName>
    </recommendedName>
</protein>
<dbReference type="eggNOG" id="KOG0981">
    <property type="taxonomic scope" value="Eukaryota"/>
</dbReference>
<dbReference type="PANTHER" id="PTHR10290">
    <property type="entry name" value="DNA TOPOISOMERASE I"/>
    <property type="match status" value="1"/>
</dbReference>
<organism evidence="4">
    <name type="scientific">Selaginella moellendorffii</name>
    <name type="common">Spikemoss</name>
    <dbReference type="NCBI Taxonomy" id="88036"/>
    <lineage>
        <taxon>Eukaryota</taxon>
        <taxon>Viridiplantae</taxon>
        <taxon>Streptophyta</taxon>
        <taxon>Embryophyta</taxon>
        <taxon>Tracheophyta</taxon>
        <taxon>Lycopodiopsida</taxon>
        <taxon>Selaginellales</taxon>
        <taxon>Selaginellaceae</taxon>
        <taxon>Selaginella</taxon>
    </lineage>
</organism>
<accession>D8TCT7</accession>
<dbReference type="GO" id="GO:0003917">
    <property type="term" value="F:DNA topoisomerase type I (single strand cut, ATP-independent) activity"/>
    <property type="evidence" value="ECO:0007669"/>
    <property type="project" value="InterPro"/>
</dbReference>
<dbReference type="GO" id="GO:0003677">
    <property type="term" value="F:DNA binding"/>
    <property type="evidence" value="ECO:0007669"/>
    <property type="project" value="UniProtKB-UniRule"/>
</dbReference>
<sequence length="63" mass="7315">FDFLGKDSTRYQNFVVVNKEVYDAIHNFKKGKKEGADLFDKLDTSNLNAHLKKYMQGLTVKVF</sequence>
<keyword evidence="4" id="KW-1185">Reference proteome</keyword>